<reference evidence="2" key="1">
    <citation type="journal article" date="2014" name="Genome Biol.">
        <title>Transcriptome and methylome profiling reveals relics of genome dominance in the mesopolyploid Brassica oleracea.</title>
        <authorList>
            <person name="Parkin I.A."/>
            <person name="Koh C."/>
            <person name="Tang H."/>
            <person name="Robinson S.J."/>
            <person name="Kagale S."/>
            <person name="Clarke W.E."/>
            <person name="Town C.D."/>
            <person name="Nixon J."/>
            <person name="Krishnakumar V."/>
            <person name="Bidwell S.L."/>
            <person name="Denoeud F."/>
            <person name="Belcram H."/>
            <person name="Links M.G."/>
            <person name="Just J."/>
            <person name="Clarke C."/>
            <person name="Bender T."/>
            <person name="Huebert T."/>
            <person name="Mason A.S."/>
            <person name="Pires J.C."/>
            <person name="Barker G."/>
            <person name="Moore J."/>
            <person name="Walley P.G."/>
            <person name="Manoli S."/>
            <person name="Batley J."/>
            <person name="Edwards D."/>
            <person name="Nelson M.N."/>
            <person name="Wang X."/>
            <person name="Paterson A.H."/>
            <person name="King G."/>
            <person name="Bancroft I."/>
            <person name="Chalhoub B."/>
            <person name="Sharpe A.G."/>
        </authorList>
    </citation>
    <scope>NUCLEOTIDE SEQUENCE [LARGE SCALE GENOMIC DNA]</scope>
    <source>
        <strain evidence="2">cv. TO1000</strain>
    </source>
</reference>
<feature type="compositionally biased region" description="Basic and acidic residues" evidence="1">
    <location>
        <begin position="82"/>
        <end position="97"/>
    </location>
</feature>
<dbReference type="Pfam" id="PF03004">
    <property type="entry name" value="Transposase_24"/>
    <property type="match status" value="1"/>
</dbReference>
<keyword evidence="3" id="KW-1185">Reference proteome</keyword>
<dbReference type="Proteomes" id="UP000032141">
    <property type="component" value="Unassembled WGS sequence"/>
</dbReference>
<feature type="compositionally biased region" description="Gly residues" evidence="1">
    <location>
        <begin position="1"/>
        <end position="10"/>
    </location>
</feature>
<feature type="compositionally biased region" description="Basic and acidic residues" evidence="1">
    <location>
        <begin position="117"/>
        <end position="132"/>
    </location>
</feature>
<protein>
    <submittedName>
        <fullName evidence="2">Uncharacterized protein</fullName>
    </submittedName>
</protein>
<dbReference type="Gramene" id="Bo00581s100.1">
    <property type="protein sequence ID" value="Bo00581s100.1"/>
    <property type="gene ID" value="Bo00581s100"/>
</dbReference>
<organism evidence="2 3">
    <name type="scientific">Brassica oleracea var. oleracea</name>
    <dbReference type="NCBI Taxonomy" id="109376"/>
    <lineage>
        <taxon>Eukaryota</taxon>
        <taxon>Viridiplantae</taxon>
        <taxon>Streptophyta</taxon>
        <taxon>Embryophyta</taxon>
        <taxon>Tracheophyta</taxon>
        <taxon>Spermatophyta</taxon>
        <taxon>Magnoliopsida</taxon>
        <taxon>eudicotyledons</taxon>
        <taxon>Gunneridae</taxon>
        <taxon>Pentapetalae</taxon>
        <taxon>rosids</taxon>
        <taxon>malvids</taxon>
        <taxon>Brassicales</taxon>
        <taxon>Brassicaceae</taxon>
        <taxon>Brassiceae</taxon>
        <taxon>Brassica</taxon>
    </lineage>
</organism>
<name>A0A0D2ZQ01_BRAOL</name>
<dbReference type="EnsemblPlants" id="Bo00581s100.1">
    <property type="protein sequence ID" value="Bo00581s100.1"/>
    <property type="gene ID" value="Bo00581s100"/>
</dbReference>
<evidence type="ECO:0000313" key="2">
    <source>
        <dbReference type="EnsemblPlants" id="Bo00581s100.1"/>
    </source>
</evidence>
<evidence type="ECO:0000313" key="3">
    <source>
        <dbReference type="Proteomes" id="UP000032141"/>
    </source>
</evidence>
<feature type="compositionally biased region" description="Polar residues" evidence="1">
    <location>
        <begin position="27"/>
        <end position="37"/>
    </location>
</feature>
<accession>A0A0D2ZQ01</accession>
<dbReference type="AlphaFoldDB" id="A0A0D2ZQ01"/>
<sequence length="371" mass="41504">MAKTRGGGRVGSRRSSRRTQALKVQVASATTLASQKKNLALTPTRRSSRIKNLAVQDDEVEVVTPEDDEIEDVTPEDDDVAGEDKKDDKEDSEKDGEACLTGHEEQEEDIENENDDNEKGNEEEALNVKEDEVTNAQDDEIPSTDGVQLPADEVKEKNRRGPTKMRIVAENPNEKDAVTFNDFGDHVGPGSVTLSSFLGPLVREHVPGRFNLQKEWQKACIFKQLGSLWRAGKSKLVSQVRAAKTAAERLDLKPINVPSIHLWNSWVRSKTTTTFTEISNRYKELRKNQIPHTTSRKRMLRLAYDMQKKSQDPSKVSRSKVWIAGHTRADGRPVKPQFAETIGNFALILPRHPVASQDVSMVKFANLVVST</sequence>
<feature type="compositionally biased region" description="Acidic residues" evidence="1">
    <location>
        <begin position="105"/>
        <end position="116"/>
    </location>
</feature>
<proteinExistence type="predicted"/>
<feature type="region of interest" description="Disordered" evidence="1">
    <location>
        <begin position="1"/>
        <end position="146"/>
    </location>
</feature>
<evidence type="ECO:0000256" key="1">
    <source>
        <dbReference type="SAM" id="MobiDB-lite"/>
    </source>
</evidence>
<feature type="compositionally biased region" description="Acidic residues" evidence="1">
    <location>
        <begin position="56"/>
        <end position="81"/>
    </location>
</feature>
<reference evidence="2" key="2">
    <citation type="submission" date="2015-06" db="UniProtKB">
        <authorList>
            <consortium name="EnsemblPlants"/>
        </authorList>
    </citation>
    <scope>IDENTIFICATION</scope>
</reference>
<dbReference type="InterPro" id="IPR004252">
    <property type="entry name" value="Probable_transposase_24"/>
</dbReference>
<dbReference type="HOGENOM" id="CLU_746706_0_0_1"/>